<keyword evidence="6" id="KW-0592">Phosphate transport</keyword>
<dbReference type="GO" id="GO:0006817">
    <property type="term" value="P:phosphate ion transport"/>
    <property type="evidence" value="ECO:0007669"/>
    <property type="project" value="UniProtKB-KW"/>
</dbReference>
<keyword evidence="5" id="KW-0963">Cytoplasm</keyword>
<protein>
    <recommendedName>
        <fullName evidence="8">Phosphate-specific transport system accessory protein PhoU homolog</fullName>
    </recommendedName>
</protein>
<comment type="caution">
    <text evidence="10">The sequence shown here is derived from an EMBL/GenBank/DDBJ whole genome shotgun (WGS) entry which is preliminary data.</text>
</comment>
<gene>
    <name evidence="10" type="primary">phoU</name>
    <name evidence="10" type="ORF">C5Y96_06115</name>
</gene>
<dbReference type="InterPro" id="IPR028366">
    <property type="entry name" value="PhoU"/>
</dbReference>
<proteinExistence type="inferred from homology"/>
<evidence type="ECO:0000313" key="11">
    <source>
        <dbReference type="Proteomes" id="UP000240009"/>
    </source>
</evidence>
<dbReference type="Pfam" id="PF01895">
    <property type="entry name" value="PhoU"/>
    <property type="match status" value="2"/>
</dbReference>
<dbReference type="PANTHER" id="PTHR42930">
    <property type="entry name" value="PHOSPHATE-SPECIFIC TRANSPORT SYSTEM ACCESSORY PROTEIN PHOU"/>
    <property type="match status" value="1"/>
</dbReference>
<evidence type="ECO:0000256" key="1">
    <source>
        <dbReference type="ARBA" id="ARBA00004496"/>
    </source>
</evidence>
<dbReference type="InterPro" id="IPR026022">
    <property type="entry name" value="PhoU_dom"/>
</dbReference>
<evidence type="ECO:0000259" key="9">
    <source>
        <dbReference type="Pfam" id="PF01895"/>
    </source>
</evidence>
<dbReference type="Gene3D" id="1.20.58.220">
    <property type="entry name" value="Phosphate transport system protein phou homolog 2, domain 2"/>
    <property type="match status" value="2"/>
</dbReference>
<dbReference type="Proteomes" id="UP000240009">
    <property type="component" value="Unassembled WGS sequence"/>
</dbReference>
<evidence type="ECO:0000256" key="5">
    <source>
        <dbReference type="ARBA" id="ARBA00022490"/>
    </source>
</evidence>
<evidence type="ECO:0000313" key="10">
    <source>
        <dbReference type="EMBL" id="PQO36741.1"/>
    </source>
</evidence>
<sequence>MDLRRENRCRSALPQRRTSRKARHANWCWSDAYHDQSARCRDDRPVPRRIRQIEPRKLLSMTRHWIRQIEAVRSQLLSMGTHAEAQVSEATRALHDLDRDRALDVIAEDDQLDEMDVALEEECLHSIALFQPVASDLRLIISSMSVGHELERIGDLAVNIAESVVRLRDGGVATTQIVLPECLRQANLQAIEMLRKSLDAFIDRDASTCRKLIYQDRELDRLHRQIFQWLKEGISKNPTDLDWMIEITGISKHIERIADHVTNIAEIVIYWVEGEIVRHRQSIDDNEETAS</sequence>
<evidence type="ECO:0000256" key="8">
    <source>
        <dbReference type="ARBA" id="ARBA00069911"/>
    </source>
</evidence>
<comment type="subunit">
    <text evidence="3">Homodimer.</text>
</comment>
<dbReference type="AlphaFoldDB" id="A0A2S8FX37"/>
<dbReference type="EMBL" id="PUIA01000017">
    <property type="protein sequence ID" value="PQO36741.1"/>
    <property type="molecule type" value="Genomic_DNA"/>
</dbReference>
<dbReference type="FunFam" id="1.20.58.220:FF:000004">
    <property type="entry name" value="Phosphate-specific transport system accessory protein PhoU"/>
    <property type="match status" value="1"/>
</dbReference>
<evidence type="ECO:0000256" key="6">
    <source>
        <dbReference type="ARBA" id="ARBA00022592"/>
    </source>
</evidence>
<dbReference type="GO" id="GO:0005737">
    <property type="term" value="C:cytoplasm"/>
    <property type="evidence" value="ECO:0007669"/>
    <property type="project" value="UniProtKB-SubCell"/>
</dbReference>
<dbReference type="InterPro" id="IPR038078">
    <property type="entry name" value="PhoU-like_sf"/>
</dbReference>
<accession>A0A2S8FX37</accession>
<comment type="similarity">
    <text evidence="2">Belongs to the PhoU family.</text>
</comment>
<comment type="function">
    <text evidence="7">Plays a role in the regulation of phosphate uptake.</text>
</comment>
<evidence type="ECO:0000256" key="7">
    <source>
        <dbReference type="ARBA" id="ARBA00056181"/>
    </source>
</evidence>
<dbReference type="GO" id="GO:0030643">
    <property type="term" value="P:intracellular phosphate ion homeostasis"/>
    <property type="evidence" value="ECO:0007669"/>
    <property type="project" value="InterPro"/>
</dbReference>
<name>A0A2S8FX37_9BACT</name>
<feature type="domain" description="PhoU" evidence="9">
    <location>
        <begin position="77"/>
        <end position="164"/>
    </location>
</feature>
<evidence type="ECO:0000256" key="3">
    <source>
        <dbReference type="ARBA" id="ARBA00011738"/>
    </source>
</evidence>
<feature type="domain" description="PhoU" evidence="9">
    <location>
        <begin position="189"/>
        <end position="268"/>
    </location>
</feature>
<comment type="subcellular location">
    <subcellularLocation>
        <location evidence="1">Cytoplasm</location>
    </subcellularLocation>
</comment>
<keyword evidence="4" id="KW-0813">Transport</keyword>
<dbReference type="NCBIfam" id="TIGR02135">
    <property type="entry name" value="phoU_full"/>
    <property type="match status" value="1"/>
</dbReference>
<dbReference type="GO" id="GO:0045936">
    <property type="term" value="P:negative regulation of phosphate metabolic process"/>
    <property type="evidence" value="ECO:0007669"/>
    <property type="project" value="InterPro"/>
</dbReference>
<reference evidence="10 11" key="1">
    <citation type="submission" date="2018-02" db="EMBL/GenBank/DDBJ databases">
        <title>Comparative genomes isolates from brazilian mangrove.</title>
        <authorList>
            <person name="Araujo J.E."/>
            <person name="Taketani R.G."/>
            <person name="Silva M.C.P."/>
            <person name="Loureco M.V."/>
            <person name="Andreote F.D."/>
        </authorList>
    </citation>
    <scope>NUCLEOTIDE SEQUENCE [LARGE SCALE GENOMIC DNA]</scope>
    <source>
        <strain evidence="10 11">HEX-2 MGV</strain>
    </source>
</reference>
<evidence type="ECO:0000256" key="2">
    <source>
        <dbReference type="ARBA" id="ARBA00008107"/>
    </source>
</evidence>
<organism evidence="10 11">
    <name type="scientific">Blastopirellula marina</name>
    <dbReference type="NCBI Taxonomy" id="124"/>
    <lineage>
        <taxon>Bacteria</taxon>
        <taxon>Pseudomonadati</taxon>
        <taxon>Planctomycetota</taxon>
        <taxon>Planctomycetia</taxon>
        <taxon>Pirellulales</taxon>
        <taxon>Pirellulaceae</taxon>
        <taxon>Blastopirellula</taxon>
    </lineage>
</organism>
<dbReference type="SUPFAM" id="SSF109755">
    <property type="entry name" value="PhoU-like"/>
    <property type="match status" value="1"/>
</dbReference>
<dbReference type="PANTHER" id="PTHR42930:SF3">
    <property type="entry name" value="PHOSPHATE-SPECIFIC TRANSPORT SYSTEM ACCESSORY PROTEIN PHOU"/>
    <property type="match status" value="1"/>
</dbReference>
<evidence type="ECO:0000256" key="4">
    <source>
        <dbReference type="ARBA" id="ARBA00022448"/>
    </source>
</evidence>